<proteinExistence type="predicted"/>
<name>A0ABY2AUF3_9FLAO</name>
<dbReference type="EMBL" id="SLWA01000009">
    <property type="protein sequence ID" value="TCN53075.1"/>
    <property type="molecule type" value="Genomic_DNA"/>
</dbReference>
<gene>
    <name evidence="1" type="ORF">EV142_10958</name>
</gene>
<protein>
    <recommendedName>
        <fullName evidence="3">DUF4292 domain-containing protein</fullName>
    </recommendedName>
</protein>
<evidence type="ECO:0000313" key="2">
    <source>
        <dbReference type="Proteomes" id="UP000295270"/>
    </source>
</evidence>
<reference evidence="1 2" key="1">
    <citation type="journal article" date="2015" name="Stand. Genomic Sci.">
        <title>Genomic Encyclopedia of Bacterial and Archaeal Type Strains, Phase III: the genomes of soil and plant-associated and newly described type strains.</title>
        <authorList>
            <person name="Whitman W.B."/>
            <person name="Woyke T."/>
            <person name="Klenk H.P."/>
            <person name="Zhou Y."/>
            <person name="Lilburn T.G."/>
            <person name="Beck B.J."/>
            <person name="De Vos P."/>
            <person name="Vandamme P."/>
            <person name="Eisen J.A."/>
            <person name="Garrity G."/>
            <person name="Hugenholtz P."/>
            <person name="Kyrpides N.C."/>
        </authorList>
    </citation>
    <scope>NUCLEOTIDE SEQUENCE [LARGE SCALE GENOMIC DNA]</scope>
    <source>
        <strain evidence="1 2">P5626</strain>
    </source>
</reference>
<accession>A0ABY2AUF3</accession>
<dbReference type="PROSITE" id="PS51257">
    <property type="entry name" value="PROKAR_LIPOPROTEIN"/>
    <property type="match status" value="1"/>
</dbReference>
<evidence type="ECO:0008006" key="3">
    <source>
        <dbReference type="Google" id="ProtNLM"/>
    </source>
</evidence>
<dbReference type="Proteomes" id="UP000295270">
    <property type="component" value="Unassembled WGS sequence"/>
</dbReference>
<organism evidence="1 2">
    <name type="scientific">Flavobacterium circumlabens</name>
    <dbReference type="NCBI Taxonomy" id="2133765"/>
    <lineage>
        <taxon>Bacteria</taxon>
        <taxon>Pseudomonadati</taxon>
        <taxon>Bacteroidota</taxon>
        <taxon>Flavobacteriia</taxon>
        <taxon>Flavobacteriales</taxon>
        <taxon>Flavobacteriaceae</taxon>
        <taxon>Flavobacterium</taxon>
    </lineage>
</organism>
<dbReference type="RefSeq" id="WP_132037483.1">
    <property type="nucleotide sequence ID" value="NZ_QWDN01000009.1"/>
</dbReference>
<keyword evidence="2" id="KW-1185">Reference proteome</keyword>
<evidence type="ECO:0000313" key="1">
    <source>
        <dbReference type="EMBL" id="TCN53075.1"/>
    </source>
</evidence>
<sequence length="213" mass="24527">MKIICVILLIVLAISCKKYVINDDLTFVPEKSMSIKNITLLKKDAVCIGSYTLGSDTVVSQFKIQSKYSLITIKLGNVSSAFTFKNHEKADCPTPGYFSIVDEGLFEVKMRPKIFDVKEKINSIDFFSDTKINYQINNDSIKNFTVNFKKFVLKINNDDNKILYSTIEYYGLKNLDAEIVSYKSENQIYLFILTPVKENIILEKDFLHNYLFN</sequence>
<comment type="caution">
    <text evidence="1">The sequence shown here is derived from an EMBL/GenBank/DDBJ whole genome shotgun (WGS) entry which is preliminary data.</text>
</comment>